<comment type="caution">
    <text evidence="2">The sequence shown here is derived from an EMBL/GenBank/DDBJ whole genome shotgun (WGS) entry which is preliminary data.</text>
</comment>
<accession>A0ABP7D0U4</accession>
<gene>
    <name evidence="2" type="ORF">GCM10022204_12270</name>
</gene>
<dbReference type="Proteomes" id="UP001500051">
    <property type="component" value="Unassembled WGS sequence"/>
</dbReference>
<dbReference type="InterPro" id="IPR029069">
    <property type="entry name" value="HotDog_dom_sf"/>
</dbReference>
<dbReference type="InterPro" id="IPR006683">
    <property type="entry name" value="Thioestr_dom"/>
</dbReference>
<dbReference type="EMBL" id="BAAAYX010000003">
    <property type="protein sequence ID" value="GAA3697692.1"/>
    <property type="molecule type" value="Genomic_DNA"/>
</dbReference>
<dbReference type="CDD" id="cd03443">
    <property type="entry name" value="PaaI_thioesterase"/>
    <property type="match status" value="1"/>
</dbReference>
<reference evidence="3" key="1">
    <citation type="journal article" date="2019" name="Int. J. Syst. Evol. Microbiol.">
        <title>The Global Catalogue of Microorganisms (GCM) 10K type strain sequencing project: providing services to taxonomists for standard genome sequencing and annotation.</title>
        <authorList>
            <consortium name="The Broad Institute Genomics Platform"/>
            <consortium name="The Broad Institute Genome Sequencing Center for Infectious Disease"/>
            <person name="Wu L."/>
            <person name="Ma J."/>
        </authorList>
    </citation>
    <scope>NUCLEOTIDE SEQUENCE [LARGE SCALE GENOMIC DNA]</scope>
    <source>
        <strain evidence="3">JCM 16548</strain>
    </source>
</reference>
<dbReference type="SUPFAM" id="SSF54637">
    <property type="entry name" value="Thioesterase/thiol ester dehydrase-isomerase"/>
    <property type="match status" value="1"/>
</dbReference>
<dbReference type="Pfam" id="PF03061">
    <property type="entry name" value="4HBT"/>
    <property type="match status" value="1"/>
</dbReference>
<protein>
    <recommendedName>
        <fullName evidence="1">Thioesterase domain-containing protein</fullName>
    </recommendedName>
</protein>
<organism evidence="2 3">
    <name type="scientific">Microlunatus aurantiacus</name>
    <dbReference type="NCBI Taxonomy" id="446786"/>
    <lineage>
        <taxon>Bacteria</taxon>
        <taxon>Bacillati</taxon>
        <taxon>Actinomycetota</taxon>
        <taxon>Actinomycetes</taxon>
        <taxon>Propionibacteriales</taxon>
        <taxon>Propionibacteriaceae</taxon>
        <taxon>Microlunatus</taxon>
    </lineage>
</organism>
<feature type="domain" description="Thioesterase" evidence="1">
    <location>
        <begin position="59"/>
        <end position="138"/>
    </location>
</feature>
<dbReference type="Gene3D" id="3.10.129.10">
    <property type="entry name" value="Hotdog Thioesterase"/>
    <property type="match status" value="1"/>
</dbReference>
<keyword evidence="3" id="KW-1185">Reference proteome</keyword>
<name>A0ABP7D0U4_9ACTN</name>
<proteinExistence type="predicted"/>
<sequence>MTTPYGSGLSIQDRFLAEVPCFGCGPNNLKGLRLKSFETGDGTVRAEFQPWPEHDNGLGYLNGGIIATLLDCHSAAVVVLASTARGLVPDGTLAYVTAGIDVSYRRPSPLVEPAELVARVVSADDDEIRVDAELWWQDKLRATARSSWKRWRPRPPALTAPRHGS</sequence>
<evidence type="ECO:0000313" key="3">
    <source>
        <dbReference type="Proteomes" id="UP001500051"/>
    </source>
</evidence>
<evidence type="ECO:0000313" key="2">
    <source>
        <dbReference type="EMBL" id="GAA3697692.1"/>
    </source>
</evidence>
<evidence type="ECO:0000259" key="1">
    <source>
        <dbReference type="Pfam" id="PF03061"/>
    </source>
</evidence>
<dbReference type="RefSeq" id="WP_344811421.1">
    <property type="nucleotide sequence ID" value="NZ_BAAAYX010000003.1"/>
</dbReference>